<sequence>MVHSSADGECADVIASRFSGPLSNISLHLAVLSRAGLIVGQRQEHDVVYRSNPQAVEDLLCYVLGIKTHWQFAPGARRHD</sequence>
<organism evidence="1 2">
    <name type="scientific">Eoetvoesiella caeni</name>
    <dbReference type="NCBI Taxonomy" id="645616"/>
    <lineage>
        <taxon>Bacteria</taxon>
        <taxon>Pseudomonadati</taxon>
        <taxon>Pseudomonadota</taxon>
        <taxon>Betaproteobacteria</taxon>
        <taxon>Burkholderiales</taxon>
        <taxon>Alcaligenaceae</taxon>
        <taxon>Eoetvoesiella</taxon>
    </lineage>
</organism>
<accession>A0A366HEA9</accession>
<name>A0A366HEA9_9BURK</name>
<keyword evidence="2" id="KW-1185">Reference proteome</keyword>
<evidence type="ECO:0000313" key="1">
    <source>
        <dbReference type="EMBL" id="RBP40216.1"/>
    </source>
</evidence>
<dbReference type="Proteomes" id="UP000253628">
    <property type="component" value="Unassembled WGS sequence"/>
</dbReference>
<proteinExistence type="predicted"/>
<gene>
    <name evidence="1" type="ORF">DFR37_104315</name>
</gene>
<dbReference type="InterPro" id="IPR036390">
    <property type="entry name" value="WH_DNA-bd_sf"/>
</dbReference>
<protein>
    <submittedName>
        <fullName evidence="1">Helix-turn-helix protein</fullName>
    </submittedName>
</protein>
<dbReference type="AlphaFoldDB" id="A0A366HEA9"/>
<comment type="caution">
    <text evidence="1">The sequence shown here is derived from an EMBL/GenBank/DDBJ whole genome shotgun (WGS) entry which is preliminary data.</text>
</comment>
<dbReference type="SUPFAM" id="SSF46785">
    <property type="entry name" value="Winged helix' DNA-binding domain"/>
    <property type="match status" value="1"/>
</dbReference>
<reference evidence="1 2" key="1">
    <citation type="submission" date="2018-06" db="EMBL/GenBank/DDBJ databases">
        <title>Genomic Encyclopedia of Type Strains, Phase IV (KMG-IV): sequencing the most valuable type-strain genomes for metagenomic binning, comparative biology and taxonomic classification.</title>
        <authorList>
            <person name="Goeker M."/>
        </authorList>
    </citation>
    <scope>NUCLEOTIDE SEQUENCE [LARGE SCALE GENOMIC DNA]</scope>
    <source>
        <strain evidence="1 2">DSM 25520</strain>
    </source>
</reference>
<dbReference type="EMBL" id="QNRQ01000004">
    <property type="protein sequence ID" value="RBP40216.1"/>
    <property type="molecule type" value="Genomic_DNA"/>
</dbReference>
<dbReference type="Gene3D" id="1.10.10.10">
    <property type="entry name" value="Winged helix-like DNA-binding domain superfamily/Winged helix DNA-binding domain"/>
    <property type="match status" value="1"/>
</dbReference>
<dbReference type="InterPro" id="IPR036388">
    <property type="entry name" value="WH-like_DNA-bd_sf"/>
</dbReference>
<evidence type="ECO:0000313" key="2">
    <source>
        <dbReference type="Proteomes" id="UP000253628"/>
    </source>
</evidence>